<evidence type="ECO:0000256" key="5">
    <source>
        <dbReference type="ARBA" id="ARBA00023315"/>
    </source>
</evidence>
<evidence type="ECO:0000313" key="8">
    <source>
        <dbReference type="Proteomes" id="UP000095287"/>
    </source>
</evidence>
<evidence type="ECO:0000259" key="7">
    <source>
        <dbReference type="Pfam" id="PF00814"/>
    </source>
</evidence>
<evidence type="ECO:0000256" key="3">
    <source>
        <dbReference type="ARBA" id="ARBA00022694"/>
    </source>
</evidence>
<name>A0A1I7ZHQ7_9BILA</name>
<sequence>MLNLSCRAASGFLRSRGLATSSQVILGIETSCDDTAISLVSSDLKILENRRIANRDAQQRLGGICPSVSAEQHRSTIDDLVSECLQRQRLRAADLRAVAVSDRPGLVICLKVGLSKALALARDARLDVVPVHHMRAHAMTPFLTDSHDRLQFPYVCALISGGHSLICLAKDPDHFEIYGESVAGSPGEAFDKIGRELRLHESREFTGIHPGAAIEILARRATGVSAYPVKSFPYTVGADFDFHSLRNQYLTTLWRHGGEIDLPSFCASVQFSVTAHICAKLHAALEFIMKKHQPKHLVVSGGVASNQYILKSIRKISEVYGLSTIVPAPELCTDNAAMVASAAWKMIEYKSPSVIPYASLPDSLYAHARYPIGTDKRQELPSRPSRRLSLKSLHGDCPVIFYNNDSKEV</sequence>
<dbReference type="PANTHER" id="PTHR11735">
    <property type="entry name" value="TRNA N6-ADENOSINE THREONYLCARBAMOYLTRANSFERASE"/>
    <property type="match status" value="1"/>
</dbReference>
<accession>A0A1I7ZHQ7</accession>
<evidence type="ECO:0000256" key="6">
    <source>
        <dbReference type="ARBA" id="ARBA00048117"/>
    </source>
</evidence>
<dbReference type="GO" id="GO:0008033">
    <property type="term" value="P:tRNA processing"/>
    <property type="evidence" value="ECO:0007669"/>
    <property type="project" value="UniProtKB-KW"/>
</dbReference>
<feature type="domain" description="Gcp-like" evidence="7">
    <location>
        <begin position="45"/>
        <end position="340"/>
    </location>
</feature>
<evidence type="ECO:0000313" key="9">
    <source>
        <dbReference type="WBParaSite" id="L893_g26503.t1"/>
    </source>
</evidence>
<dbReference type="GO" id="GO:0046872">
    <property type="term" value="F:metal ion binding"/>
    <property type="evidence" value="ECO:0007669"/>
    <property type="project" value="UniProtKB-KW"/>
</dbReference>
<comment type="catalytic activity">
    <reaction evidence="6">
        <text>L-threonylcarbamoyladenylate + adenosine(37) in tRNA = N(6)-L-threonylcarbamoyladenosine(37) in tRNA + AMP + H(+)</text>
        <dbReference type="Rhea" id="RHEA:37059"/>
        <dbReference type="Rhea" id="RHEA-COMP:10162"/>
        <dbReference type="Rhea" id="RHEA-COMP:10163"/>
        <dbReference type="ChEBI" id="CHEBI:15378"/>
        <dbReference type="ChEBI" id="CHEBI:73682"/>
        <dbReference type="ChEBI" id="CHEBI:74411"/>
        <dbReference type="ChEBI" id="CHEBI:74418"/>
        <dbReference type="ChEBI" id="CHEBI:456215"/>
        <dbReference type="EC" id="2.3.1.234"/>
    </reaction>
</comment>
<dbReference type="InterPro" id="IPR017861">
    <property type="entry name" value="KAE1/TsaD"/>
</dbReference>
<evidence type="ECO:0000256" key="1">
    <source>
        <dbReference type="ARBA" id="ARBA00012156"/>
    </source>
</evidence>
<keyword evidence="5" id="KW-0012">Acyltransferase</keyword>
<dbReference type="GO" id="GO:0005739">
    <property type="term" value="C:mitochondrion"/>
    <property type="evidence" value="ECO:0007669"/>
    <property type="project" value="TreeGrafter"/>
</dbReference>
<keyword evidence="4" id="KW-0479">Metal-binding</keyword>
<dbReference type="InterPro" id="IPR000905">
    <property type="entry name" value="Gcp-like_dom"/>
</dbReference>
<dbReference type="AlphaFoldDB" id="A0A1I7ZHQ7"/>
<keyword evidence="3" id="KW-0819">tRNA processing</keyword>
<evidence type="ECO:0000256" key="4">
    <source>
        <dbReference type="ARBA" id="ARBA00022723"/>
    </source>
</evidence>
<dbReference type="GO" id="GO:0061711">
    <property type="term" value="F:tRNA N(6)-L-threonylcarbamoyladenine synthase activity"/>
    <property type="evidence" value="ECO:0007669"/>
    <property type="project" value="UniProtKB-EC"/>
</dbReference>
<evidence type="ECO:0000256" key="2">
    <source>
        <dbReference type="ARBA" id="ARBA00022679"/>
    </source>
</evidence>
<dbReference type="InterPro" id="IPR043129">
    <property type="entry name" value="ATPase_NBD"/>
</dbReference>
<keyword evidence="8" id="KW-1185">Reference proteome</keyword>
<dbReference type="Gene3D" id="3.30.420.40">
    <property type="match status" value="2"/>
</dbReference>
<reference evidence="9" key="1">
    <citation type="submission" date="2016-11" db="UniProtKB">
        <authorList>
            <consortium name="WormBaseParasite"/>
        </authorList>
    </citation>
    <scope>IDENTIFICATION</scope>
</reference>
<dbReference type="WBParaSite" id="L893_g26503.t1">
    <property type="protein sequence ID" value="L893_g26503.t1"/>
    <property type="gene ID" value="L893_g26503"/>
</dbReference>
<protein>
    <recommendedName>
        <fullName evidence="1">N(6)-L-threonylcarbamoyladenine synthase</fullName>
        <ecNumber evidence="1">2.3.1.234</ecNumber>
    </recommendedName>
</protein>
<keyword evidence="2" id="KW-0808">Transferase</keyword>
<dbReference type="PRINTS" id="PR00789">
    <property type="entry name" value="OSIALOPTASE"/>
</dbReference>
<dbReference type="NCBIfam" id="TIGR00329">
    <property type="entry name" value="gcp_kae1"/>
    <property type="match status" value="1"/>
</dbReference>
<dbReference type="Pfam" id="PF00814">
    <property type="entry name" value="TsaD"/>
    <property type="match status" value="1"/>
</dbReference>
<dbReference type="EC" id="2.3.1.234" evidence="1"/>
<dbReference type="SUPFAM" id="SSF53067">
    <property type="entry name" value="Actin-like ATPase domain"/>
    <property type="match status" value="1"/>
</dbReference>
<proteinExistence type="predicted"/>
<dbReference type="Proteomes" id="UP000095287">
    <property type="component" value="Unplaced"/>
</dbReference>
<organism evidence="8 9">
    <name type="scientific">Steinernema glaseri</name>
    <dbReference type="NCBI Taxonomy" id="37863"/>
    <lineage>
        <taxon>Eukaryota</taxon>
        <taxon>Metazoa</taxon>
        <taxon>Ecdysozoa</taxon>
        <taxon>Nematoda</taxon>
        <taxon>Chromadorea</taxon>
        <taxon>Rhabditida</taxon>
        <taxon>Tylenchina</taxon>
        <taxon>Panagrolaimomorpha</taxon>
        <taxon>Strongyloidoidea</taxon>
        <taxon>Steinernematidae</taxon>
        <taxon>Steinernema</taxon>
    </lineage>
</organism>
<dbReference type="PANTHER" id="PTHR11735:SF6">
    <property type="entry name" value="TRNA N6-ADENOSINE THREONYLCARBAMOYLTRANSFERASE, MITOCHONDRIAL"/>
    <property type="match status" value="1"/>
</dbReference>